<evidence type="ECO:0000313" key="4">
    <source>
        <dbReference type="Proteomes" id="UP000256601"/>
    </source>
</evidence>
<dbReference type="InterPro" id="IPR023393">
    <property type="entry name" value="START-like_dom_sf"/>
</dbReference>
<dbReference type="Pfam" id="PF10604">
    <property type="entry name" value="Polyketide_cyc2"/>
    <property type="match status" value="1"/>
</dbReference>
<dbReference type="VEuPathDB" id="FungiDB:YALI1_F22935g"/>
<dbReference type="OrthoDB" id="509124at2759"/>
<dbReference type="Gene3D" id="3.30.530.20">
    <property type="match status" value="1"/>
</dbReference>
<dbReference type="Proteomes" id="UP000182444">
    <property type="component" value="Chromosome 1F"/>
</dbReference>
<sequence length="158" mass="18115">MPTIHTEIEINAPAAVVSQILYQFNKYPEWNTFLTFVLGNSNDYSHRPQELANEHITIQVWTPGKQKPQIFDCVVNKWEPNNLSWEGHLLSKHIIKGEHYFEIVPVSENKCIFKHGENFSGGVAAVASFTSVFENLKPNYERMNQELKKRAEAGVSKL</sequence>
<dbReference type="PANTHER" id="PTHR36166:SF1">
    <property type="entry name" value="SRPBCC DOMAIN-CONTAINING PROTEIN"/>
    <property type="match status" value="1"/>
</dbReference>
<accession>A0A1D8NNU8</accession>
<dbReference type="EMBL" id="KZ858989">
    <property type="protein sequence ID" value="RDW26017.1"/>
    <property type="molecule type" value="Genomic_DNA"/>
</dbReference>
<dbReference type="EMBL" id="CP017558">
    <property type="protein sequence ID" value="AOW07302.1"/>
    <property type="molecule type" value="Genomic_DNA"/>
</dbReference>
<dbReference type="PANTHER" id="PTHR36166">
    <property type="entry name" value="CHROMOSOME 9, WHOLE GENOME SHOTGUN SEQUENCE"/>
    <property type="match status" value="1"/>
</dbReference>
<dbReference type="AlphaFoldDB" id="A0A1D8NNU8"/>
<proteinExistence type="predicted"/>
<evidence type="ECO:0000313" key="2">
    <source>
        <dbReference type="EMBL" id="RDW26017.1"/>
    </source>
</evidence>
<dbReference type="SUPFAM" id="SSF55961">
    <property type="entry name" value="Bet v1-like"/>
    <property type="match status" value="1"/>
</dbReference>
<evidence type="ECO:0000313" key="3">
    <source>
        <dbReference type="Proteomes" id="UP000182444"/>
    </source>
</evidence>
<dbReference type="InterPro" id="IPR019587">
    <property type="entry name" value="Polyketide_cyclase/dehydratase"/>
</dbReference>
<dbReference type="eggNOG" id="ENOG502S57J">
    <property type="taxonomic scope" value="Eukaryota"/>
</dbReference>
<dbReference type="Proteomes" id="UP000256601">
    <property type="component" value="Unassembled WGS sequence"/>
</dbReference>
<gene>
    <name evidence="2" type="ORF">B0I71DRAFT_131659</name>
    <name evidence="1" type="ORF">YALI1_F22935g</name>
</gene>
<organism evidence="1 3">
    <name type="scientific">Yarrowia lipolytica</name>
    <name type="common">Candida lipolytica</name>
    <dbReference type="NCBI Taxonomy" id="4952"/>
    <lineage>
        <taxon>Eukaryota</taxon>
        <taxon>Fungi</taxon>
        <taxon>Dikarya</taxon>
        <taxon>Ascomycota</taxon>
        <taxon>Saccharomycotina</taxon>
        <taxon>Dipodascomycetes</taxon>
        <taxon>Dipodascales</taxon>
        <taxon>Dipodascales incertae sedis</taxon>
        <taxon>Yarrowia</taxon>
    </lineage>
</organism>
<protein>
    <submittedName>
        <fullName evidence="1">Uncharacterized protein</fullName>
    </submittedName>
</protein>
<dbReference type="GeneID" id="2907844"/>
<dbReference type="VEuPathDB" id="FungiDB:YALI0_F17182g"/>
<reference evidence="1 3" key="1">
    <citation type="journal article" date="2016" name="PLoS ONE">
        <title>Sequence Assembly of Yarrowia lipolytica Strain W29/CLIB89 Shows Transposable Element Diversity.</title>
        <authorList>
            <person name="Magnan C."/>
            <person name="Yu J."/>
            <person name="Chang I."/>
            <person name="Jahn E."/>
            <person name="Kanomata Y."/>
            <person name="Wu J."/>
            <person name="Zeller M."/>
            <person name="Oakes M."/>
            <person name="Baldi P."/>
            <person name="Sandmeyer S."/>
        </authorList>
    </citation>
    <scope>NUCLEOTIDE SEQUENCE [LARGE SCALE GENOMIC DNA]</scope>
    <source>
        <strain evidence="1">CLIB89</strain>
        <strain evidence="3">CLIB89(W29)</strain>
    </source>
</reference>
<name>A0A1D8NNU8_YARLL</name>
<dbReference type="CDD" id="cd07822">
    <property type="entry name" value="SRPBCC_4"/>
    <property type="match status" value="1"/>
</dbReference>
<dbReference type="KEGG" id="yli:2907844"/>
<dbReference type="RefSeq" id="XP_505524.1">
    <property type="nucleotide sequence ID" value="XM_505524.1"/>
</dbReference>
<reference evidence="2 4" key="2">
    <citation type="submission" date="2018-07" db="EMBL/GenBank/DDBJ databases">
        <title>Draft Genome Assemblies for Five Robust Yarrowia lipolytica Strains Exhibiting High Lipid Production and Pentose Sugar Utilization and Sugar Alcohol Secretion from Undetoxified Lignocellulosic Biomass Hydrolysates.</title>
        <authorList>
            <consortium name="DOE Joint Genome Institute"/>
            <person name="Walker C."/>
            <person name="Ryu S."/>
            <person name="Na H."/>
            <person name="Zane M."/>
            <person name="LaButti K."/>
            <person name="Lipzen A."/>
            <person name="Haridas S."/>
            <person name="Barry K."/>
            <person name="Grigoriev I.V."/>
            <person name="Quarterman J."/>
            <person name="Slininger P."/>
            <person name="Dien B."/>
            <person name="Trinh C.T."/>
        </authorList>
    </citation>
    <scope>NUCLEOTIDE SEQUENCE [LARGE SCALE GENOMIC DNA]</scope>
    <source>
        <strain evidence="2 4">YB392</strain>
    </source>
</reference>
<dbReference type="OMA" id="NDYSHRP"/>
<evidence type="ECO:0000313" key="1">
    <source>
        <dbReference type="EMBL" id="AOW07302.1"/>
    </source>
</evidence>